<feature type="region of interest" description="Disordered" evidence="1">
    <location>
        <begin position="494"/>
        <end position="689"/>
    </location>
</feature>
<evidence type="ECO:0000313" key="3">
    <source>
        <dbReference type="Proteomes" id="UP000299102"/>
    </source>
</evidence>
<evidence type="ECO:0000313" key="2">
    <source>
        <dbReference type="EMBL" id="GBP34308.1"/>
    </source>
</evidence>
<sequence length="689" mass="74688">MQCSDVSARVRVCHLRVPLGNAAEPVSAQRTAGRGGRRADVVKRFNCKWNRAAVGHKASPAVRVPRSRASSRASHTGLTWLDCTRRGKRATALIGRRIPNPVAGRNGDPIPRHALPEPSVTIEEDDGDATGSSSGFPAGLGKFTDEVNDDPAKDVQVTAEKRRRDSHSSPSPTLRPAPKKADQRTSLNTDTTRSPSLEPYAESTDSTSYAALTLEADSSSQNSVRTTTPGPARLISEADADIIPDTNTAAPPNTAANTGATTHKARGYPPIVVENLPNWVAHFEELRRLIGHAPNARPFGKGIRFLPKSDTEFRMVQRYLQAAARRDHQVTWYCYALEAEKPSKVGIRGLPVDTAPDTIVSALQELDFPAEYIKPIPPWKGRPGCLFYARLGHMSQGQLQKLYGVNALLNMPGITIEGWRGREGPPQCHRRQTFGHSSVNCHRPQRCVCCGEGHIAADCTRLRNQGPTCANCQGPHPASDRRCPVFRKRCPDDRPAYLSSSTDSDIGDTGPTNDRTPPYGHYRPAPIAKAHIRPVTGGARFSKGGTSVREQNSSPPTAKPNSPPQRCPDDRPAYLSSSTDSDIGDTGPTNDRTPPYGHYRTSVGRGGTHGGGKTKKKAEEGTISTPAPPEEFADPLRVQSSQAASEAATAMRAVWPRSMPIRKTRPAMVPPPPIARPRVEPQREMPPTS</sequence>
<comment type="caution">
    <text evidence="2">The sequence shown here is derived from an EMBL/GenBank/DDBJ whole genome shotgun (WGS) entry which is preliminary data.</text>
</comment>
<protein>
    <submittedName>
        <fullName evidence="2">Nucleic-acid-binding protein from transposon X-element</fullName>
    </submittedName>
</protein>
<keyword evidence="3" id="KW-1185">Reference proteome</keyword>
<gene>
    <name evidence="2" type="primary">ORF1</name>
    <name evidence="2" type="ORF">EVAR_13447_1</name>
</gene>
<dbReference type="AlphaFoldDB" id="A0A4C1V637"/>
<organism evidence="2 3">
    <name type="scientific">Eumeta variegata</name>
    <name type="common">Bagworm moth</name>
    <name type="synonym">Eumeta japonica</name>
    <dbReference type="NCBI Taxonomy" id="151549"/>
    <lineage>
        <taxon>Eukaryota</taxon>
        <taxon>Metazoa</taxon>
        <taxon>Ecdysozoa</taxon>
        <taxon>Arthropoda</taxon>
        <taxon>Hexapoda</taxon>
        <taxon>Insecta</taxon>
        <taxon>Pterygota</taxon>
        <taxon>Neoptera</taxon>
        <taxon>Endopterygota</taxon>
        <taxon>Lepidoptera</taxon>
        <taxon>Glossata</taxon>
        <taxon>Ditrysia</taxon>
        <taxon>Tineoidea</taxon>
        <taxon>Psychidae</taxon>
        <taxon>Oiketicinae</taxon>
        <taxon>Eumeta</taxon>
    </lineage>
</organism>
<feature type="region of interest" description="Disordered" evidence="1">
    <location>
        <begin position="92"/>
        <end position="206"/>
    </location>
</feature>
<feature type="compositionally biased region" description="Polar residues" evidence="1">
    <location>
        <begin position="544"/>
        <end position="556"/>
    </location>
</feature>
<evidence type="ECO:0000256" key="1">
    <source>
        <dbReference type="SAM" id="MobiDB-lite"/>
    </source>
</evidence>
<feature type="compositionally biased region" description="Low complexity" evidence="1">
    <location>
        <begin position="499"/>
        <end position="510"/>
    </location>
</feature>
<dbReference type="Proteomes" id="UP000299102">
    <property type="component" value="Unassembled WGS sequence"/>
</dbReference>
<accession>A0A4C1V637</accession>
<reference evidence="2 3" key="1">
    <citation type="journal article" date="2019" name="Commun. Biol.">
        <title>The bagworm genome reveals a unique fibroin gene that provides high tensile strength.</title>
        <authorList>
            <person name="Kono N."/>
            <person name="Nakamura H."/>
            <person name="Ohtoshi R."/>
            <person name="Tomita M."/>
            <person name="Numata K."/>
            <person name="Arakawa K."/>
        </authorList>
    </citation>
    <scope>NUCLEOTIDE SEQUENCE [LARGE SCALE GENOMIC DNA]</scope>
</reference>
<feature type="compositionally biased region" description="Polar residues" evidence="1">
    <location>
        <begin position="184"/>
        <end position="195"/>
    </location>
</feature>
<dbReference type="EMBL" id="BGZK01000286">
    <property type="protein sequence ID" value="GBP34308.1"/>
    <property type="molecule type" value="Genomic_DNA"/>
</dbReference>
<feature type="compositionally biased region" description="Pro residues" evidence="1">
    <location>
        <begin position="557"/>
        <end position="566"/>
    </location>
</feature>
<name>A0A4C1V637_EUMVA</name>
<proteinExistence type="predicted"/>
<feature type="compositionally biased region" description="Low complexity" evidence="1">
    <location>
        <begin position="640"/>
        <end position="653"/>
    </location>
</feature>
<feature type="compositionally biased region" description="Low complexity" evidence="1">
    <location>
        <begin position="576"/>
        <end position="587"/>
    </location>
</feature>
<dbReference type="OrthoDB" id="6379801at2759"/>